<sequence length="183" mass="20492">MYLTVSRPDIMFVIFQCASYQANPKLSHLNVVKRIIKYLKGKPRLSLWYLKDSELTCLLLLTVIMEVAIWIENQQPEDAVSGGETCLILLRTQSNTLKLSTWTLECIIFVTVLKENSCILSRSQGGEIVGPHDSSQIDLVTRRLDNTECGILRVNSLQDSQNTLDSVPSAALSSSKEFVNSNL</sequence>
<name>A0ACB9B562_9ASTR</name>
<reference evidence="1 2" key="2">
    <citation type="journal article" date="2022" name="Mol. Ecol. Resour.">
        <title>The genomes of chicory, endive, great burdock and yacon provide insights into Asteraceae paleo-polyploidization history and plant inulin production.</title>
        <authorList>
            <person name="Fan W."/>
            <person name="Wang S."/>
            <person name="Wang H."/>
            <person name="Wang A."/>
            <person name="Jiang F."/>
            <person name="Liu H."/>
            <person name="Zhao H."/>
            <person name="Xu D."/>
            <person name="Zhang Y."/>
        </authorList>
    </citation>
    <scope>NUCLEOTIDE SEQUENCE [LARGE SCALE GENOMIC DNA]</scope>
    <source>
        <strain evidence="2">cv. Yunnan</strain>
        <tissue evidence="1">Leaves</tissue>
    </source>
</reference>
<evidence type="ECO:0000313" key="1">
    <source>
        <dbReference type="EMBL" id="KAI3717557.1"/>
    </source>
</evidence>
<protein>
    <submittedName>
        <fullName evidence="1">Uncharacterized protein</fullName>
    </submittedName>
</protein>
<comment type="caution">
    <text evidence="1">The sequence shown here is derived from an EMBL/GenBank/DDBJ whole genome shotgun (WGS) entry which is preliminary data.</text>
</comment>
<gene>
    <name evidence="1" type="ORF">L1987_69257</name>
</gene>
<reference evidence="2" key="1">
    <citation type="journal article" date="2022" name="Mol. Ecol. Resour.">
        <title>The genomes of chicory, endive, great burdock and yacon provide insights into Asteraceae palaeo-polyploidization history and plant inulin production.</title>
        <authorList>
            <person name="Fan W."/>
            <person name="Wang S."/>
            <person name="Wang H."/>
            <person name="Wang A."/>
            <person name="Jiang F."/>
            <person name="Liu H."/>
            <person name="Zhao H."/>
            <person name="Xu D."/>
            <person name="Zhang Y."/>
        </authorList>
    </citation>
    <scope>NUCLEOTIDE SEQUENCE [LARGE SCALE GENOMIC DNA]</scope>
    <source>
        <strain evidence="2">cv. Yunnan</strain>
    </source>
</reference>
<proteinExistence type="predicted"/>
<keyword evidence="2" id="KW-1185">Reference proteome</keyword>
<dbReference type="EMBL" id="CM042040">
    <property type="protein sequence ID" value="KAI3717557.1"/>
    <property type="molecule type" value="Genomic_DNA"/>
</dbReference>
<evidence type="ECO:0000313" key="2">
    <source>
        <dbReference type="Proteomes" id="UP001056120"/>
    </source>
</evidence>
<organism evidence="1 2">
    <name type="scientific">Smallanthus sonchifolius</name>
    <dbReference type="NCBI Taxonomy" id="185202"/>
    <lineage>
        <taxon>Eukaryota</taxon>
        <taxon>Viridiplantae</taxon>
        <taxon>Streptophyta</taxon>
        <taxon>Embryophyta</taxon>
        <taxon>Tracheophyta</taxon>
        <taxon>Spermatophyta</taxon>
        <taxon>Magnoliopsida</taxon>
        <taxon>eudicotyledons</taxon>
        <taxon>Gunneridae</taxon>
        <taxon>Pentapetalae</taxon>
        <taxon>asterids</taxon>
        <taxon>campanulids</taxon>
        <taxon>Asterales</taxon>
        <taxon>Asteraceae</taxon>
        <taxon>Asteroideae</taxon>
        <taxon>Heliantheae alliance</taxon>
        <taxon>Millerieae</taxon>
        <taxon>Smallanthus</taxon>
    </lineage>
</organism>
<dbReference type="Proteomes" id="UP001056120">
    <property type="component" value="Linkage Group LG23"/>
</dbReference>
<accession>A0ACB9B562</accession>